<dbReference type="AlphaFoldDB" id="A0A6A6DFA5"/>
<dbReference type="GO" id="GO:0003676">
    <property type="term" value="F:nucleic acid binding"/>
    <property type="evidence" value="ECO:0007669"/>
    <property type="project" value="InterPro"/>
</dbReference>
<reference evidence="1" key="1">
    <citation type="journal article" date="2020" name="Stud. Mycol.">
        <title>101 Dothideomycetes genomes: a test case for predicting lifestyles and emergence of pathogens.</title>
        <authorList>
            <person name="Haridas S."/>
            <person name="Albert R."/>
            <person name="Binder M."/>
            <person name="Bloem J."/>
            <person name="Labutti K."/>
            <person name="Salamov A."/>
            <person name="Andreopoulos B."/>
            <person name="Baker S."/>
            <person name="Barry K."/>
            <person name="Bills G."/>
            <person name="Bluhm B."/>
            <person name="Cannon C."/>
            <person name="Castanera R."/>
            <person name="Culley D."/>
            <person name="Daum C."/>
            <person name="Ezra D."/>
            <person name="Gonzalez J."/>
            <person name="Henrissat B."/>
            <person name="Kuo A."/>
            <person name="Liang C."/>
            <person name="Lipzen A."/>
            <person name="Lutzoni F."/>
            <person name="Magnuson J."/>
            <person name="Mondo S."/>
            <person name="Nolan M."/>
            <person name="Ohm R."/>
            <person name="Pangilinan J."/>
            <person name="Park H.-J."/>
            <person name="Ramirez L."/>
            <person name="Alfaro M."/>
            <person name="Sun H."/>
            <person name="Tritt A."/>
            <person name="Yoshinaga Y."/>
            <person name="Zwiers L.-H."/>
            <person name="Turgeon B."/>
            <person name="Goodwin S."/>
            <person name="Spatafora J."/>
            <person name="Crous P."/>
            <person name="Grigoriev I."/>
        </authorList>
    </citation>
    <scope>NUCLEOTIDE SEQUENCE</scope>
    <source>
        <strain evidence="1">CBS 207.26</strain>
    </source>
</reference>
<accession>A0A6A6DFA5</accession>
<evidence type="ECO:0000313" key="2">
    <source>
        <dbReference type="Proteomes" id="UP000800200"/>
    </source>
</evidence>
<dbReference type="Proteomes" id="UP000800200">
    <property type="component" value="Unassembled WGS sequence"/>
</dbReference>
<proteinExistence type="predicted"/>
<dbReference type="EMBL" id="ML994682">
    <property type="protein sequence ID" value="KAF2177825.1"/>
    <property type="molecule type" value="Genomic_DNA"/>
</dbReference>
<evidence type="ECO:0000313" key="1">
    <source>
        <dbReference type="EMBL" id="KAF2177825.1"/>
    </source>
</evidence>
<gene>
    <name evidence="1" type="ORF">K469DRAFT_806410</name>
</gene>
<name>A0A6A6DFA5_9PEZI</name>
<protein>
    <recommendedName>
        <fullName evidence="3">Tc1-like transposase DDE domain-containing protein</fullName>
    </recommendedName>
</protein>
<dbReference type="Gene3D" id="3.30.420.10">
    <property type="entry name" value="Ribonuclease H-like superfamily/Ribonuclease H"/>
    <property type="match status" value="1"/>
</dbReference>
<evidence type="ECO:0008006" key="3">
    <source>
        <dbReference type="Google" id="ProtNLM"/>
    </source>
</evidence>
<dbReference type="InterPro" id="IPR036397">
    <property type="entry name" value="RNaseH_sf"/>
</dbReference>
<organism evidence="1 2">
    <name type="scientific">Zopfia rhizophila CBS 207.26</name>
    <dbReference type="NCBI Taxonomy" id="1314779"/>
    <lineage>
        <taxon>Eukaryota</taxon>
        <taxon>Fungi</taxon>
        <taxon>Dikarya</taxon>
        <taxon>Ascomycota</taxon>
        <taxon>Pezizomycotina</taxon>
        <taxon>Dothideomycetes</taxon>
        <taxon>Dothideomycetes incertae sedis</taxon>
        <taxon>Zopfiaceae</taxon>
        <taxon>Zopfia</taxon>
    </lineage>
</organism>
<dbReference type="OrthoDB" id="3792338at2759"/>
<sequence>MWAAVIWTNEASIRIGGGQIFVTRSAEEKYNINCYVPKFRGYLSWMIHGSISHGYKEPLVLGYKTKTINRDVYRTYICPKIKAFAWDIWQTLWYQPILVENNASIHAAKATRLA</sequence>
<keyword evidence="2" id="KW-1185">Reference proteome</keyword>